<dbReference type="AlphaFoldDB" id="A0A0A2C0D1"/>
<proteinExistence type="predicted"/>
<comment type="caution">
    <text evidence="2">The sequence shown here is derived from an EMBL/GenBank/DDBJ whole genome shotgun (WGS) entry which is preliminary data.</text>
</comment>
<gene>
    <name evidence="2" type="ORF">EV03_2171</name>
</gene>
<evidence type="ECO:0000313" key="2">
    <source>
        <dbReference type="EMBL" id="KGG19783.1"/>
    </source>
</evidence>
<keyword evidence="1" id="KW-0472">Membrane</keyword>
<dbReference type="RefSeq" id="WP_181414022.1">
    <property type="nucleotide sequence ID" value="NZ_CP138967.1"/>
</dbReference>
<sequence length="47" mass="5383">MNPDFFQSPDPLTHMGQWKTIIGLFIVLFATFVGVEIRLGNEDEETK</sequence>
<accession>A0A0A2C0D1</accession>
<feature type="transmembrane region" description="Helical" evidence="1">
    <location>
        <begin position="20"/>
        <end position="39"/>
    </location>
</feature>
<protein>
    <submittedName>
        <fullName evidence="2">Uncharacterized protein</fullName>
    </submittedName>
</protein>
<name>A0A0A2C0D1_PROMR</name>
<dbReference type="EMBL" id="JNAX01000015">
    <property type="protein sequence ID" value="KGG19783.1"/>
    <property type="molecule type" value="Genomic_DNA"/>
</dbReference>
<keyword evidence="1" id="KW-0812">Transmembrane</keyword>
<evidence type="ECO:0000256" key="1">
    <source>
        <dbReference type="SAM" id="Phobius"/>
    </source>
</evidence>
<reference evidence="3" key="1">
    <citation type="journal article" date="2014" name="Sci. Data">
        <title>Genomes of diverse isolates of the marine cyanobacterium Prochlorococcus.</title>
        <authorList>
            <person name="Biller S."/>
            <person name="Berube P."/>
            <person name="Thompson J."/>
            <person name="Kelly L."/>
            <person name="Roggensack S."/>
            <person name="Awad L."/>
            <person name="Roache-Johnson K."/>
            <person name="Ding H."/>
            <person name="Giovannoni S.J."/>
            <person name="Moore L.R."/>
            <person name="Chisholm S.W."/>
        </authorList>
    </citation>
    <scope>NUCLEOTIDE SEQUENCE [LARGE SCALE GENOMIC DNA]</scope>
    <source>
        <strain evidence="3">PAC1</strain>
    </source>
</reference>
<evidence type="ECO:0000313" key="3">
    <source>
        <dbReference type="Proteomes" id="UP000030392"/>
    </source>
</evidence>
<organism evidence="2 3">
    <name type="scientific">Prochlorococcus marinus str. PAC1</name>
    <dbReference type="NCBI Taxonomy" id="59924"/>
    <lineage>
        <taxon>Bacteria</taxon>
        <taxon>Bacillati</taxon>
        <taxon>Cyanobacteriota</taxon>
        <taxon>Cyanophyceae</taxon>
        <taxon>Synechococcales</taxon>
        <taxon>Prochlorococcaceae</taxon>
        <taxon>Prochlorococcus</taxon>
    </lineage>
</organism>
<keyword evidence="1" id="KW-1133">Transmembrane helix</keyword>
<dbReference type="Proteomes" id="UP000030392">
    <property type="component" value="Unassembled WGS sequence"/>
</dbReference>